<dbReference type="RefSeq" id="WP_008609447.1">
    <property type="nucleotide sequence ID" value="NZ_AHTH01000037.1"/>
</dbReference>
<evidence type="ECO:0000256" key="6">
    <source>
        <dbReference type="SAM" id="MobiDB-lite"/>
    </source>
</evidence>
<dbReference type="PATRIC" id="fig|1129374.4.peg.2148"/>
<dbReference type="PANTHER" id="PTHR43806">
    <property type="entry name" value="PEPTIDASE S8"/>
    <property type="match status" value="1"/>
</dbReference>
<feature type="region of interest" description="Disordered" evidence="6">
    <location>
        <begin position="434"/>
        <end position="455"/>
    </location>
</feature>
<dbReference type="GO" id="GO:0004252">
    <property type="term" value="F:serine-type endopeptidase activity"/>
    <property type="evidence" value="ECO:0007669"/>
    <property type="project" value="UniProtKB-UniRule"/>
</dbReference>
<evidence type="ECO:0000313" key="8">
    <source>
        <dbReference type="EMBL" id="EHR40558.1"/>
    </source>
</evidence>
<keyword evidence="2 5" id="KW-0645">Protease</keyword>
<dbReference type="Pfam" id="PF00082">
    <property type="entry name" value="Peptidase_S8"/>
    <property type="match status" value="1"/>
</dbReference>
<dbReference type="eggNOG" id="COG1404">
    <property type="taxonomic scope" value="Bacteria"/>
</dbReference>
<dbReference type="InterPro" id="IPR036852">
    <property type="entry name" value="Peptidase_S8/S53_dom_sf"/>
</dbReference>
<evidence type="ECO:0000256" key="1">
    <source>
        <dbReference type="ARBA" id="ARBA00011073"/>
    </source>
</evidence>
<keyword evidence="9" id="KW-1185">Reference proteome</keyword>
<dbReference type="PANTHER" id="PTHR43806:SF11">
    <property type="entry name" value="CEREVISIN-RELATED"/>
    <property type="match status" value="1"/>
</dbReference>
<dbReference type="STRING" id="1129374.AJE_10834"/>
<keyword evidence="4 5" id="KW-0720">Serine protease</keyword>
<feature type="domain" description="Peptidase S8/S53" evidence="7">
    <location>
        <begin position="201"/>
        <end position="445"/>
    </location>
</feature>
<feature type="active site" description="Charge relay system" evidence="5">
    <location>
        <position position="207"/>
    </location>
</feature>
<comment type="similarity">
    <text evidence="1 5">Belongs to the peptidase S8 family.</text>
</comment>
<evidence type="ECO:0000256" key="4">
    <source>
        <dbReference type="ARBA" id="ARBA00022825"/>
    </source>
</evidence>
<reference evidence="8 9" key="1">
    <citation type="journal article" date="2012" name="J. Bacteriol.">
        <title>Genome Sequence of Extracellular-Protease-Producing Alishewanella jeotgali Isolated from Traditional Korean Fermented Seafood.</title>
        <authorList>
            <person name="Jung J."/>
            <person name="Chun J."/>
            <person name="Park W."/>
        </authorList>
    </citation>
    <scope>NUCLEOTIDE SEQUENCE [LARGE SCALE GENOMIC DNA]</scope>
    <source>
        <strain evidence="8 9">KCTC 22429</strain>
    </source>
</reference>
<dbReference type="CDD" id="cd05561">
    <property type="entry name" value="Peptidases_S8_4"/>
    <property type="match status" value="1"/>
</dbReference>
<dbReference type="Gene3D" id="3.40.50.200">
    <property type="entry name" value="Peptidase S8/S53 domain"/>
    <property type="match status" value="1"/>
</dbReference>
<dbReference type="PROSITE" id="PS51892">
    <property type="entry name" value="SUBTILASE"/>
    <property type="match status" value="1"/>
</dbReference>
<dbReference type="EMBL" id="AHTH01000037">
    <property type="protein sequence ID" value="EHR40558.1"/>
    <property type="molecule type" value="Genomic_DNA"/>
</dbReference>
<evidence type="ECO:0000313" key="9">
    <source>
        <dbReference type="Proteomes" id="UP000012046"/>
    </source>
</evidence>
<evidence type="ECO:0000256" key="2">
    <source>
        <dbReference type="ARBA" id="ARBA00022670"/>
    </source>
</evidence>
<proteinExistence type="inferred from homology"/>
<dbReference type="InterPro" id="IPR000209">
    <property type="entry name" value="Peptidase_S8/S53_dom"/>
</dbReference>
<feature type="active site" description="Charge relay system" evidence="5">
    <location>
        <position position="397"/>
    </location>
</feature>
<protein>
    <submittedName>
        <fullName evidence="8">Peptidase S8/S53 subtilisin kexin sedolisin</fullName>
    </submittedName>
</protein>
<dbReference type="InterPro" id="IPR023828">
    <property type="entry name" value="Peptidase_S8_Ser-AS"/>
</dbReference>
<evidence type="ECO:0000256" key="5">
    <source>
        <dbReference type="PROSITE-ProRule" id="PRU01240"/>
    </source>
</evidence>
<sequence>MKKTLVAALFLAGLPAVSPGQVVRPPELPPPLVDTLKQPTAELLRQTEQLQQQLAEQRLREQLATLATLPDPLQLPAVQDILTLSGEPLWREVEVEQGFRAIEREWLLLLTADEWQALLQRWPELAGYLQRQQPLPALQLTLVTLKVPAALDSASALAQQFSAELLRYSGRNHLYQPQQQASTAAPQAAAQSKASMCNWPVSLGMVDTDINTELPALAVQSGHFNLVARRFLPEQLAASYAHGTAVASLLAARDPAITPLLPQLTLYSAAAFYASNAVQQSASLEHLLTALDWLASQPLQVINLSLTGPDNPVLALLIQQLQARGLSLVAAAGNGGPAATPLYPAAYPGVIAVTAVAPDMTPYRWANQGDYIDFAAVGVRVAALTANGQVQPQSGTSLAAPVVSAAVACWRAAQPQLTHQQVYQLLMQQARDLGEPGKDPVTGHGVIEPPLETQL</sequence>
<dbReference type="Proteomes" id="UP000012046">
    <property type="component" value="Unassembled WGS sequence"/>
</dbReference>
<feature type="active site" description="Charge relay system" evidence="5">
    <location>
        <position position="242"/>
    </location>
</feature>
<dbReference type="InterPro" id="IPR050131">
    <property type="entry name" value="Peptidase_S8_subtilisin-like"/>
</dbReference>
<evidence type="ECO:0000256" key="3">
    <source>
        <dbReference type="ARBA" id="ARBA00022801"/>
    </source>
</evidence>
<dbReference type="GO" id="GO:0006508">
    <property type="term" value="P:proteolysis"/>
    <property type="evidence" value="ECO:0007669"/>
    <property type="project" value="UniProtKB-KW"/>
</dbReference>
<name>H3ZFS4_9ALTE</name>
<dbReference type="AlphaFoldDB" id="H3ZFS4"/>
<accession>H3ZFS4</accession>
<dbReference type="SUPFAM" id="SSF52743">
    <property type="entry name" value="Subtilisin-like"/>
    <property type="match status" value="1"/>
</dbReference>
<dbReference type="PROSITE" id="PS00138">
    <property type="entry name" value="SUBTILASE_SER"/>
    <property type="match status" value="1"/>
</dbReference>
<comment type="caution">
    <text evidence="8">The sequence shown here is derived from an EMBL/GenBank/DDBJ whole genome shotgun (WGS) entry which is preliminary data.</text>
</comment>
<evidence type="ECO:0000259" key="7">
    <source>
        <dbReference type="Pfam" id="PF00082"/>
    </source>
</evidence>
<keyword evidence="3 5" id="KW-0378">Hydrolase</keyword>
<gene>
    <name evidence="8" type="ORF">AJE_10834</name>
</gene>
<organism evidence="8 9">
    <name type="scientific">Alishewanella jeotgali KCTC 22429</name>
    <dbReference type="NCBI Taxonomy" id="1129374"/>
    <lineage>
        <taxon>Bacteria</taxon>
        <taxon>Pseudomonadati</taxon>
        <taxon>Pseudomonadota</taxon>
        <taxon>Gammaproteobacteria</taxon>
        <taxon>Alteromonadales</taxon>
        <taxon>Alteromonadaceae</taxon>
        <taxon>Alishewanella</taxon>
    </lineage>
</organism>